<comment type="catalytic activity">
    <reaction evidence="10">
        <text>Preferential cleavage: (Ac)2-L-Lys-D-Ala-|-D-Ala. Also transpeptidation of peptidyl-alanyl moieties that are N-acyl substituents of D-alanine.</text>
        <dbReference type="EC" id="3.4.16.4"/>
    </reaction>
</comment>
<dbReference type="RefSeq" id="WP_183556840.1">
    <property type="nucleotide sequence ID" value="NZ_JACHBX010000005.1"/>
</dbReference>
<accession>A0A7W9X3S0</accession>
<comment type="subcellular location">
    <subcellularLocation>
        <location evidence="1">Cell membrane</location>
    </subcellularLocation>
</comment>
<evidence type="ECO:0000256" key="8">
    <source>
        <dbReference type="ARBA" id="ARBA00023136"/>
    </source>
</evidence>
<feature type="transmembrane region" description="Helical" evidence="12">
    <location>
        <begin position="7"/>
        <end position="28"/>
    </location>
</feature>
<dbReference type="EMBL" id="JACHBX010000005">
    <property type="protein sequence ID" value="MBB6135975.1"/>
    <property type="molecule type" value="Genomic_DNA"/>
</dbReference>
<evidence type="ECO:0000256" key="11">
    <source>
        <dbReference type="ARBA" id="ARBA00049902"/>
    </source>
</evidence>
<dbReference type="InterPro" id="IPR023346">
    <property type="entry name" value="Lysozyme-like_dom_sf"/>
</dbReference>
<evidence type="ECO:0000256" key="7">
    <source>
        <dbReference type="ARBA" id="ARBA00022984"/>
    </source>
</evidence>
<dbReference type="InterPro" id="IPR050396">
    <property type="entry name" value="Glycosyltr_51/Transpeptidase"/>
</dbReference>
<comment type="pathway">
    <text evidence="2">Cell wall biogenesis; peptidoglycan biosynthesis.</text>
</comment>
<evidence type="ECO:0000313" key="14">
    <source>
        <dbReference type="EMBL" id="MBB6135975.1"/>
    </source>
</evidence>
<keyword evidence="12" id="KW-1133">Transmembrane helix</keyword>
<evidence type="ECO:0000256" key="4">
    <source>
        <dbReference type="ARBA" id="ARBA00022676"/>
    </source>
</evidence>
<dbReference type="PANTHER" id="PTHR32282">
    <property type="entry name" value="BINDING PROTEIN TRANSPEPTIDASE, PUTATIVE-RELATED"/>
    <property type="match status" value="1"/>
</dbReference>
<evidence type="ECO:0000256" key="2">
    <source>
        <dbReference type="ARBA" id="ARBA00004752"/>
    </source>
</evidence>
<dbReference type="AlphaFoldDB" id="A0A7W9X3S0"/>
<dbReference type="Gene3D" id="1.10.3810.10">
    <property type="entry name" value="Biosynthetic peptidoglycan transglycosylase-like"/>
    <property type="match status" value="1"/>
</dbReference>
<evidence type="ECO:0000256" key="1">
    <source>
        <dbReference type="ARBA" id="ARBA00004236"/>
    </source>
</evidence>
<feature type="domain" description="Glycosyl transferase family 51" evidence="13">
    <location>
        <begin position="45"/>
        <end position="205"/>
    </location>
</feature>
<dbReference type="GO" id="GO:0005886">
    <property type="term" value="C:plasma membrane"/>
    <property type="evidence" value="ECO:0007669"/>
    <property type="project" value="UniProtKB-SubCell"/>
</dbReference>
<dbReference type="GO" id="GO:0009002">
    <property type="term" value="F:serine-type D-Ala-D-Ala carboxypeptidase activity"/>
    <property type="evidence" value="ECO:0007669"/>
    <property type="project" value="UniProtKB-EC"/>
</dbReference>
<keyword evidence="12" id="KW-0812">Transmembrane</keyword>
<keyword evidence="8 12" id="KW-0472">Membrane</keyword>
<dbReference type="InterPro" id="IPR036950">
    <property type="entry name" value="PBP_transglycosylase"/>
</dbReference>
<evidence type="ECO:0000256" key="12">
    <source>
        <dbReference type="SAM" id="Phobius"/>
    </source>
</evidence>
<gene>
    <name evidence="14" type="ORF">HD842_004152</name>
</gene>
<evidence type="ECO:0000256" key="5">
    <source>
        <dbReference type="ARBA" id="ARBA00022679"/>
    </source>
</evidence>
<dbReference type="GO" id="GO:0030288">
    <property type="term" value="C:outer membrane-bounded periplasmic space"/>
    <property type="evidence" value="ECO:0007669"/>
    <property type="project" value="TreeGrafter"/>
</dbReference>
<keyword evidence="7" id="KW-0573">Peptidoglycan synthesis</keyword>
<protein>
    <submittedName>
        <fullName evidence="14">Membrane carboxypeptidase/penicillin-binding protein</fullName>
    </submittedName>
</protein>
<dbReference type="GO" id="GO:0071555">
    <property type="term" value="P:cell wall organization"/>
    <property type="evidence" value="ECO:0007669"/>
    <property type="project" value="UniProtKB-KW"/>
</dbReference>
<keyword evidence="5" id="KW-0808">Transferase</keyword>
<name>A0A7W9X3S0_9BURK</name>
<reference evidence="14 15" key="1">
    <citation type="submission" date="2020-08" db="EMBL/GenBank/DDBJ databases">
        <title>The Agave Microbiome: Exploring the role of microbial communities in plant adaptations to desert environments.</title>
        <authorList>
            <person name="Partida-Martinez L.P."/>
        </authorList>
    </citation>
    <scope>NUCLEOTIDE SEQUENCE [LARGE SCALE GENOMIC DNA]</scope>
    <source>
        <strain evidence="14 15">AT3.2</strain>
    </source>
</reference>
<dbReference type="GO" id="GO:0008955">
    <property type="term" value="F:peptidoglycan glycosyltransferase activity"/>
    <property type="evidence" value="ECO:0007669"/>
    <property type="project" value="UniProtKB-EC"/>
</dbReference>
<dbReference type="Pfam" id="PF00912">
    <property type="entry name" value="Transgly"/>
    <property type="match status" value="1"/>
</dbReference>
<dbReference type="SUPFAM" id="SSF53955">
    <property type="entry name" value="Lysozyme-like"/>
    <property type="match status" value="1"/>
</dbReference>
<dbReference type="PANTHER" id="PTHR32282:SF11">
    <property type="entry name" value="PENICILLIN-BINDING PROTEIN 1B"/>
    <property type="match status" value="1"/>
</dbReference>
<evidence type="ECO:0000256" key="3">
    <source>
        <dbReference type="ARBA" id="ARBA00022475"/>
    </source>
</evidence>
<comment type="catalytic activity">
    <reaction evidence="11">
        <text>[GlcNAc-(1-&gt;4)-Mur2Ac(oyl-L-Ala-gamma-D-Glu-L-Lys-D-Ala-D-Ala)](n)-di-trans,octa-cis-undecaprenyl diphosphate + beta-D-GlcNAc-(1-&gt;4)-Mur2Ac(oyl-L-Ala-gamma-D-Glu-L-Lys-D-Ala-D-Ala)-di-trans,octa-cis-undecaprenyl diphosphate = [GlcNAc-(1-&gt;4)-Mur2Ac(oyl-L-Ala-gamma-D-Glu-L-Lys-D-Ala-D-Ala)](n+1)-di-trans,octa-cis-undecaprenyl diphosphate + di-trans,octa-cis-undecaprenyl diphosphate + H(+)</text>
        <dbReference type="Rhea" id="RHEA:23708"/>
        <dbReference type="Rhea" id="RHEA-COMP:9602"/>
        <dbReference type="Rhea" id="RHEA-COMP:9603"/>
        <dbReference type="ChEBI" id="CHEBI:15378"/>
        <dbReference type="ChEBI" id="CHEBI:58405"/>
        <dbReference type="ChEBI" id="CHEBI:60033"/>
        <dbReference type="ChEBI" id="CHEBI:78435"/>
        <dbReference type="EC" id="2.4.99.28"/>
    </reaction>
</comment>
<dbReference type="Proteomes" id="UP000540787">
    <property type="component" value="Unassembled WGS sequence"/>
</dbReference>
<dbReference type="GO" id="GO:0008360">
    <property type="term" value="P:regulation of cell shape"/>
    <property type="evidence" value="ECO:0007669"/>
    <property type="project" value="UniProtKB-KW"/>
</dbReference>
<dbReference type="GO" id="GO:0009252">
    <property type="term" value="P:peptidoglycan biosynthetic process"/>
    <property type="evidence" value="ECO:0007669"/>
    <property type="project" value="UniProtKB-KW"/>
</dbReference>
<evidence type="ECO:0000256" key="6">
    <source>
        <dbReference type="ARBA" id="ARBA00022960"/>
    </source>
</evidence>
<keyword evidence="14" id="KW-0378">Hydrolase</keyword>
<keyword evidence="9" id="KW-0961">Cell wall biogenesis/degradation</keyword>
<keyword evidence="15" id="KW-1185">Reference proteome</keyword>
<evidence type="ECO:0000259" key="13">
    <source>
        <dbReference type="Pfam" id="PF00912"/>
    </source>
</evidence>
<keyword evidence="14" id="KW-0121">Carboxypeptidase</keyword>
<keyword evidence="14" id="KW-0645">Protease</keyword>
<proteinExistence type="predicted"/>
<keyword evidence="6" id="KW-0133">Cell shape</keyword>
<keyword evidence="4" id="KW-0328">Glycosyltransferase</keyword>
<keyword evidence="3" id="KW-1003">Cell membrane</keyword>
<evidence type="ECO:0000313" key="15">
    <source>
        <dbReference type="Proteomes" id="UP000540787"/>
    </source>
</evidence>
<sequence length="227" mass="24552">MRRRTRWLSILPAMVAGYLLLVVIWAWATFDTVTAHMPAIADAPLSARQTQILLRVEDPAFFVHHGVSLTSGQGFATISGAVARDVYLEGADLGGAGGALQALYRGVFACCKRIDLGRDAMAVVLDARLSKARQLALYTTHVYLGTHNGRQIMGLSAASRNYLGKSLEQTSEEEFIGLVAMIKAPNAYHPVRQPAAYATRVARVRALVQGTCKAHGWFDTTLAHCGA</sequence>
<organism evidence="14 15">
    <name type="scientific">Massilia aurea</name>
    <dbReference type="NCBI Taxonomy" id="373040"/>
    <lineage>
        <taxon>Bacteria</taxon>
        <taxon>Pseudomonadati</taxon>
        <taxon>Pseudomonadota</taxon>
        <taxon>Betaproteobacteria</taxon>
        <taxon>Burkholderiales</taxon>
        <taxon>Oxalobacteraceae</taxon>
        <taxon>Telluria group</taxon>
        <taxon>Massilia</taxon>
    </lineage>
</organism>
<evidence type="ECO:0000256" key="9">
    <source>
        <dbReference type="ARBA" id="ARBA00023316"/>
    </source>
</evidence>
<comment type="caution">
    <text evidence="14">The sequence shown here is derived from an EMBL/GenBank/DDBJ whole genome shotgun (WGS) entry which is preliminary data.</text>
</comment>
<dbReference type="InterPro" id="IPR001264">
    <property type="entry name" value="Glyco_trans_51"/>
</dbReference>
<evidence type="ECO:0000256" key="10">
    <source>
        <dbReference type="ARBA" id="ARBA00034000"/>
    </source>
</evidence>